<evidence type="ECO:0000313" key="4">
    <source>
        <dbReference type="Proteomes" id="UP000186851"/>
    </source>
</evidence>
<accession>A0AAF0IB10</accession>
<sequence length="213" mass="24667">MSFIRKLFPSRKKSSDETIAKLRANINKFTLISRQYYNRAAECRAEAKEFLKHGDVEAARSQIKRLGKYYNYYKRYQGQVDILEATIESINTAKDTVEMSKALEEANRLLAESVKTLTIDKAIETRMETEELINEIEAKQEELSRGFESTDSEESFVDKELEKLQNEIAVETLVSLPEAPSETPEELSERDRLREEVKKLKKKLSEGESEEKE</sequence>
<evidence type="ECO:0000313" key="3">
    <source>
        <dbReference type="EMBL" id="WEU39999.1"/>
    </source>
</evidence>
<evidence type="ECO:0000256" key="2">
    <source>
        <dbReference type="SAM" id="MobiDB-lite"/>
    </source>
</evidence>
<dbReference type="GO" id="GO:0007034">
    <property type="term" value="P:vacuolar transport"/>
    <property type="evidence" value="ECO:0007669"/>
    <property type="project" value="InterPro"/>
</dbReference>
<dbReference type="Gene3D" id="6.10.140.1230">
    <property type="match status" value="1"/>
</dbReference>
<dbReference type="Pfam" id="PF03357">
    <property type="entry name" value="Snf7"/>
    <property type="match status" value="1"/>
</dbReference>
<dbReference type="EMBL" id="CP091871">
    <property type="protein sequence ID" value="WEU39999.1"/>
    <property type="molecule type" value="Genomic_DNA"/>
</dbReference>
<feature type="region of interest" description="Disordered" evidence="2">
    <location>
        <begin position="172"/>
        <end position="193"/>
    </location>
</feature>
<dbReference type="AlphaFoldDB" id="A0AAF0IB10"/>
<reference evidence="3" key="2">
    <citation type="journal article" date="2022" name="Nat. Microbiol.">
        <title>A closed Candidatus Odinarchaeum chromosome exposes Asgard archaeal viruses.</title>
        <authorList>
            <person name="Tamarit D."/>
            <person name="Caceres E.F."/>
            <person name="Krupovic M."/>
            <person name="Nijland R."/>
            <person name="Eme L."/>
            <person name="Robinson N.P."/>
            <person name="Ettema T.J.G."/>
        </authorList>
    </citation>
    <scope>NUCLEOTIDE SEQUENCE</scope>
    <source>
        <strain evidence="3">LCB_4</strain>
    </source>
</reference>
<reference evidence="3" key="1">
    <citation type="journal article" date="2017" name="Nature">
        <title>Asgard archaea illuminate the origin of eukaryotic cellular complexity.</title>
        <authorList>
            <person name="Zaremba-Niedzwiedzka K."/>
            <person name="Caceres E.F."/>
            <person name="Saw J.H."/>
            <person name="Backstrom D."/>
            <person name="Juzokaite L."/>
            <person name="Vancaester E."/>
            <person name="Seitz K.W."/>
            <person name="Anantharaman K."/>
            <person name="Starnawski P."/>
            <person name="Kjeldsen K.U."/>
            <person name="Scott M.B."/>
            <person name="Nunoura T."/>
            <person name="Banfield J.F."/>
            <person name="Schramm A."/>
            <person name="Baker B.J."/>
            <person name="Spang A."/>
            <person name="Ettema T.J.G."/>
        </authorList>
    </citation>
    <scope>NUCLEOTIDE SEQUENCE</scope>
    <source>
        <strain evidence="3">LCB_4</strain>
    </source>
</reference>
<dbReference type="KEGG" id="oyw:OdinLCB4_005885"/>
<protein>
    <submittedName>
        <fullName evidence="3">SNF7 family protein</fullName>
    </submittedName>
</protein>
<keyword evidence="1" id="KW-0175">Coiled coil</keyword>
<evidence type="ECO:0000256" key="1">
    <source>
        <dbReference type="SAM" id="Coils"/>
    </source>
</evidence>
<dbReference type="InterPro" id="IPR005024">
    <property type="entry name" value="Snf7_fam"/>
</dbReference>
<gene>
    <name evidence="3" type="ORF">OdinLCB4_005885</name>
</gene>
<organism evidence="3 4">
    <name type="scientific">Odinarchaeota yellowstonii (strain LCB_4)</name>
    <dbReference type="NCBI Taxonomy" id="1841599"/>
    <lineage>
        <taxon>Archaea</taxon>
        <taxon>Promethearchaeati</taxon>
        <taxon>Candidatus Odinarchaeota</taxon>
        <taxon>Candidatus Odinarchaeia</taxon>
        <taxon>Candidatus Odinarchaeales</taxon>
        <taxon>Candidatus Odinarchaeaceae</taxon>
        <taxon>Candidatus Odinarchaeum</taxon>
    </lineage>
</organism>
<dbReference type="Proteomes" id="UP000186851">
    <property type="component" value="Chromosome"/>
</dbReference>
<name>A0AAF0IB10_ODILC</name>
<proteinExistence type="predicted"/>
<feature type="coiled-coil region" evidence="1">
    <location>
        <begin position="119"/>
        <end position="146"/>
    </location>
</feature>